<evidence type="ECO:0000256" key="5">
    <source>
        <dbReference type="ARBA" id="ARBA00022692"/>
    </source>
</evidence>
<feature type="transmembrane region" description="Helical" evidence="12">
    <location>
        <begin position="6"/>
        <end position="26"/>
    </location>
</feature>
<dbReference type="GO" id="GO:0008270">
    <property type="term" value="F:zinc ion binding"/>
    <property type="evidence" value="ECO:0007669"/>
    <property type="project" value="UniProtKB-KW"/>
</dbReference>
<dbReference type="Proteomes" id="UP000297053">
    <property type="component" value="Chromosome"/>
</dbReference>
<evidence type="ECO:0000256" key="3">
    <source>
        <dbReference type="ARBA" id="ARBA00012483"/>
    </source>
</evidence>
<gene>
    <name evidence="14" type="ORF">E5139_08230</name>
</gene>
<keyword evidence="9" id="KW-0862">Zinc</keyword>
<dbReference type="GO" id="GO:0016020">
    <property type="term" value="C:membrane"/>
    <property type="evidence" value="ECO:0007669"/>
    <property type="project" value="UniProtKB-SubCell"/>
</dbReference>
<evidence type="ECO:0000313" key="15">
    <source>
        <dbReference type="Proteomes" id="UP000297053"/>
    </source>
</evidence>
<comment type="catalytic activity">
    <reaction evidence="1">
        <text>S-ubiquitinyl-[E2 ubiquitin-conjugating enzyme]-L-cysteine + [acceptor protein]-L-lysine = [E2 ubiquitin-conjugating enzyme]-L-cysteine + N(6)-ubiquitinyl-[acceptor protein]-L-lysine.</text>
        <dbReference type="EC" id="2.3.2.27"/>
    </reaction>
</comment>
<sequence>MADPFGLFLGFVALLAVAFLAVYAYYESAGAPAPVRTRHGLTPGRSAAAVAVGVGLAVLVVAVGGRVSFEAVLASRRYVLRVGLWVVVVVGACEAVAGGYGFARRWWQCRPDRVDATGRVEAGTTAVSGTVTDDHAAAAPVTGRTAVCWSWSVSVTGPGLRRYDEDDPHRTVDGGTGGCPFVVDDGTGPLCVDPTDATLAVDGERSVVRQPDSAPPDGFADPAPSVEADYADRPREYTEAVLRPGETATVWGAVVSDDDGPVLRGPRTTIVAGSPAGVARRYRRRAAGYALAGIAGGAVGVLGLLWSVGGL</sequence>
<evidence type="ECO:0000256" key="10">
    <source>
        <dbReference type="ARBA" id="ARBA00022989"/>
    </source>
</evidence>
<dbReference type="EMBL" id="CP039375">
    <property type="protein sequence ID" value="QCD65624.1"/>
    <property type="molecule type" value="Genomic_DNA"/>
</dbReference>
<evidence type="ECO:0000259" key="13">
    <source>
        <dbReference type="Pfam" id="PF12483"/>
    </source>
</evidence>
<evidence type="ECO:0000313" key="14">
    <source>
        <dbReference type="EMBL" id="QCD65624.1"/>
    </source>
</evidence>
<keyword evidence="4" id="KW-0808">Transferase</keyword>
<evidence type="ECO:0000256" key="4">
    <source>
        <dbReference type="ARBA" id="ARBA00022679"/>
    </source>
</evidence>
<evidence type="ECO:0000256" key="7">
    <source>
        <dbReference type="ARBA" id="ARBA00022771"/>
    </source>
</evidence>
<feature type="transmembrane region" description="Helical" evidence="12">
    <location>
        <begin position="47"/>
        <end position="67"/>
    </location>
</feature>
<keyword evidence="5 12" id="KW-0812">Transmembrane</keyword>
<protein>
    <recommendedName>
        <fullName evidence="3">RING-type E3 ubiquitin transferase</fullName>
        <ecNumber evidence="3">2.3.2.27</ecNumber>
    </recommendedName>
</protein>
<dbReference type="KEGG" id="halz:E5139_08230"/>
<dbReference type="AlphaFoldDB" id="A0A4D6KCC1"/>
<comment type="subcellular location">
    <subcellularLocation>
        <location evidence="2">Membrane</location>
        <topology evidence="2">Multi-pass membrane protein</topology>
    </subcellularLocation>
</comment>
<evidence type="ECO:0000256" key="12">
    <source>
        <dbReference type="SAM" id="Phobius"/>
    </source>
</evidence>
<dbReference type="GO" id="GO:0061630">
    <property type="term" value="F:ubiquitin protein ligase activity"/>
    <property type="evidence" value="ECO:0007669"/>
    <property type="project" value="UniProtKB-EC"/>
</dbReference>
<proteinExistence type="predicted"/>
<keyword evidence="10 12" id="KW-1133">Transmembrane helix</keyword>
<dbReference type="RefSeq" id="WP_015761988.1">
    <property type="nucleotide sequence ID" value="NZ_CP039375.1"/>
</dbReference>
<evidence type="ECO:0000256" key="6">
    <source>
        <dbReference type="ARBA" id="ARBA00022723"/>
    </source>
</evidence>
<organism evidence="14 15">
    <name type="scientific">Halomicrobium mukohataei</name>
    <dbReference type="NCBI Taxonomy" id="57705"/>
    <lineage>
        <taxon>Archaea</taxon>
        <taxon>Methanobacteriati</taxon>
        <taxon>Methanobacteriota</taxon>
        <taxon>Stenosarchaea group</taxon>
        <taxon>Halobacteria</taxon>
        <taxon>Halobacteriales</taxon>
        <taxon>Haloarculaceae</taxon>
        <taxon>Halomicrobium</taxon>
    </lineage>
</organism>
<evidence type="ECO:0000256" key="11">
    <source>
        <dbReference type="ARBA" id="ARBA00023136"/>
    </source>
</evidence>
<feature type="domain" description="E3 Ubiquitin ligase MUL1-like" evidence="13">
    <location>
        <begin position="169"/>
        <end position="302"/>
    </location>
</feature>
<dbReference type="EC" id="2.3.2.27" evidence="3"/>
<dbReference type="GeneID" id="42178916"/>
<keyword evidence="6" id="KW-0479">Metal-binding</keyword>
<dbReference type="InterPro" id="IPR022170">
    <property type="entry name" value="MUL1-like"/>
</dbReference>
<keyword evidence="11 12" id="KW-0472">Membrane</keyword>
<feature type="transmembrane region" description="Helical" evidence="12">
    <location>
        <begin position="289"/>
        <end position="308"/>
    </location>
</feature>
<dbReference type="Pfam" id="PF12483">
    <property type="entry name" value="GIDE"/>
    <property type="match status" value="1"/>
</dbReference>
<feature type="transmembrane region" description="Helical" evidence="12">
    <location>
        <begin position="79"/>
        <end position="103"/>
    </location>
</feature>
<evidence type="ECO:0000256" key="9">
    <source>
        <dbReference type="ARBA" id="ARBA00022833"/>
    </source>
</evidence>
<name>A0A4D6KCC1_9EURY</name>
<evidence type="ECO:0000256" key="1">
    <source>
        <dbReference type="ARBA" id="ARBA00000900"/>
    </source>
</evidence>
<accession>A0A4D6KCC1</accession>
<evidence type="ECO:0000256" key="2">
    <source>
        <dbReference type="ARBA" id="ARBA00004141"/>
    </source>
</evidence>
<reference evidence="14 15" key="2">
    <citation type="submission" date="2019-04" db="EMBL/GenBank/DDBJ databases">
        <authorList>
            <person name="Yang S."/>
            <person name="Wei W."/>
        </authorList>
    </citation>
    <scope>NUCLEOTIDE SEQUENCE [LARGE SCALE GENOMIC DNA]</scope>
    <source>
        <strain evidence="15">ZP60</strain>
    </source>
</reference>
<keyword evidence="8" id="KW-0833">Ubl conjugation pathway</keyword>
<reference evidence="14 15" key="1">
    <citation type="submission" date="2019-04" db="EMBL/GenBank/DDBJ databases">
        <title>Complete genome sequence of Arthrobacter sp. ZXY-2 associated with effective atrazine degradation and salt adaptation.</title>
        <authorList>
            <person name="Zhao X."/>
        </authorList>
    </citation>
    <scope>NUCLEOTIDE SEQUENCE [LARGE SCALE GENOMIC DNA]</scope>
    <source>
        <strain evidence="15">ZP60</strain>
    </source>
</reference>
<dbReference type="GO" id="GO:0016567">
    <property type="term" value="P:protein ubiquitination"/>
    <property type="evidence" value="ECO:0007669"/>
    <property type="project" value="InterPro"/>
</dbReference>
<evidence type="ECO:0000256" key="8">
    <source>
        <dbReference type="ARBA" id="ARBA00022786"/>
    </source>
</evidence>
<keyword evidence="7" id="KW-0863">Zinc-finger</keyword>